<dbReference type="PIRSF" id="PIRSF006247">
    <property type="entry name" value="TrkH"/>
    <property type="match status" value="1"/>
</dbReference>
<evidence type="ECO:0000256" key="13">
    <source>
        <dbReference type="SAM" id="Phobius"/>
    </source>
</evidence>
<reference evidence="14 15" key="1">
    <citation type="journal article" date="2010" name="Stand. Genomic Sci.">
        <title>Complete genome sequence of Coraliomargarita akajimensis type strain (04OKA010-24).</title>
        <authorList>
            <person name="Mavromatis K."/>
            <person name="Abt B."/>
            <person name="Brambilla E."/>
            <person name="Lapidus A."/>
            <person name="Copeland A."/>
            <person name="Deshpande S."/>
            <person name="Nolan M."/>
            <person name="Lucas S."/>
            <person name="Tice H."/>
            <person name="Cheng J.F."/>
            <person name="Han C."/>
            <person name="Detter J.C."/>
            <person name="Woyke T."/>
            <person name="Goodwin L."/>
            <person name="Pitluck S."/>
            <person name="Held B."/>
            <person name="Brettin T."/>
            <person name="Tapia R."/>
            <person name="Ivanova N."/>
            <person name="Mikhailova N."/>
            <person name="Pati A."/>
            <person name="Liolios K."/>
            <person name="Chen A."/>
            <person name="Palaniappan K."/>
            <person name="Land M."/>
            <person name="Hauser L."/>
            <person name="Chang Y.J."/>
            <person name="Jeffries C.D."/>
            <person name="Rohde M."/>
            <person name="Goker M."/>
            <person name="Bristow J."/>
            <person name="Eisen J.A."/>
            <person name="Markowitz V."/>
            <person name="Hugenholtz P."/>
            <person name="Klenk H.P."/>
            <person name="Kyrpides N.C."/>
        </authorList>
    </citation>
    <scope>NUCLEOTIDE SEQUENCE [LARGE SCALE GENOMIC DNA]</scope>
    <source>
        <strain evidence="15">DSM 45221 / IAM 15411 / JCM 23193 / KCTC 12865</strain>
    </source>
</reference>
<feature type="transmembrane region" description="Helical" evidence="13">
    <location>
        <begin position="12"/>
        <end position="31"/>
    </location>
</feature>
<keyword evidence="11 13" id="KW-0472">Membrane</keyword>
<dbReference type="HOGENOM" id="CLU_030708_0_2_0"/>
<keyword evidence="3" id="KW-0813">Transport</keyword>
<keyword evidence="6" id="KW-0633">Potassium transport</keyword>
<evidence type="ECO:0000256" key="10">
    <source>
        <dbReference type="ARBA" id="ARBA00023065"/>
    </source>
</evidence>
<keyword evidence="10" id="KW-0406">Ion transport</keyword>
<keyword evidence="4" id="KW-1003">Cell membrane</keyword>
<keyword evidence="7 13" id="KW-0812">Transmembrane</keyword>
<dbReference type="OrthoDB" id="9810952at2"/>
<feature type="transmembrane region" description="Helical" evidence="13">
    <location>
        <begin position="462"/>
        <end position="487"/>
    </location>
</feature>
<evidence type="ECO:0000256" key="12">
    <source>
        <dbReference type="PIRSR" id="PIRSR006247-1"/>
    </source>
</evidence>
<evidence type="ECO:0000313" key="14">
    <source>
        <dbReference type="EMBL" id="ADE55141.1"/>
    </source>
</evidence>
<feature type="transmembrane region" description="Helical" evidence="13">
    <location>
        <begin position="337"/>
        <end position="363"/>
    </location>
</feature>
<name>D5ELK5_CORAD</name>
<dbReference type="eggNOG" id="COG0168">
    <property type="taxonomic scope" value="Bacteria"/>
</dbReference>
<feature type="binding site" evidence="12">
    <location>
        <position position="320"/>
    </location>
    <ligand>
        <name>K(+)</name>
        <dbReference type="ChEBI" id="CHEBI:29103"/>
    </ligand>
</feature>
<dbReference type="KEGG" id="caa:Caka_2123"/>
<protein>
    <submittedName>
        <fullName evidence="14">Cation transporter</fullName>
    </submittedName>
</protein>
<feature type="transmembrane region" description="Helical" evidence="13">
    <location>
        <begin position="243"/>
        <end position="264"/>
    </location>
</feature>
<evidence type="ECO:0000256" key="1">
    <source>
        <dbReference type="ARBA" id="ARBA00004429"/>
    </source>
</evidence>
<evidence type="ECO:0000256" key="4">
    <source>
        <dbReference type="ARBA" id="ARBA00022475"/>
    </source>
</evidence>
<feature type="binding site" evidence="12">
    <location>
        <position position="321"/>
    </location>
    <ligand>
        <name>K(+)</name>
        <dbReference type="ChEBI" id="CHEBI:29103"/>
    </ligand>
</feature>
<evidence type="ECO:0000256" key="11">
    <source>
        <dbReference type="ARBA" id="ARBA00023136"/>
    </source>
</evidence>
<keyword evidence="15" id="KW-1185">Reference proteome</keyword>
<keyword evidence="12" id="KW-0479">Metal-binding</keyword>
<dbReference type="Pfam" id="PF02386">
    <property type="entry name" value="TrkH"/>
    <property type="match status" value="1"/>
</dbReference>
<dbReference type="STRING" id="583355.Caka_2123"/>
<evidence type="ECO:0000256" key="2">
    <source>
        <dbReference type="ARBA" id="ARBA00009137"/>
    </source>
</evidence>
<dbReference type="RefSeq" id="WP_013043863.1">
    <property type="nucleotide sequence ID" value="NC_014008.1"/>
</dbReference>
<dbReference type="PANTHER" id="PTHR32024">
    <property type="entry name" value="TRK SYSTEM POTASSIUM UPTAKE PROTEIN TRKG-RELATED"/>
    <property type="match status" value="1"/>
</dbReference>
<dbReference type="GO" id="GO:0005886">
    <property type="term" value="C:plasma membrane"/>
    <property type="evidence" value="ECO:0007669"/>
    <property type="project" value="UniProtKB-SubCell"/>
</dbReference>
<dbReference type="Proteomes" id="UP000000925">
    <property type="component" value="Chromosome"/>
</dbReference>
<evidence type="ECO:0000256" key="8">
    <source>
        <dbReference type="ARBA" id="ARBA00022958"/>
    </source>
</evidence>
<feature type="transmembrane region" description="Helical" evidence="13">
    <location>
        <begin position="395"/>
        <end position="417"/>
    </location>
</feature>
<feature type="binding site" evidence="12">
    <location>
        <position position="439"/>
    </location>
    <ligand>
        <name>K(+)</name>
        <dbReference type="ChEBI" id="CHEBI:29103"/>
    </ligand>
</feature>
<dbReference type="InterPro" id="IPR003445">
    <property type="entry name" value="Cat_transpt"/>
</dbReference>
<keyword evidence="9 13" id="KW-1133">Transmembrane helix</keyword>
<feature type="binding site" evidence="12">
    <location>
        <position position="115"/>
    </location>
    <ligand>
        <name>K(+)</name>
        <dbReference type="ChEBI" id="CHEBI:29103"/>
    </ligand>
</feature>
<feature type="transmembrane region" description="Helical" evidence="13">
    <location>
        <begin position="186"/>
        <end position="206"/>
    </location>
</feature>
<feature type="binding site" evidence="12">
    <location>
        <position position="224"/>
    </location>
    <ligand>
        <name>K(+)</name>
        <dbReference type="ChEBI" id="CHEBI:29103"/>
    </ligand>
</feature>
<evidence type="ECO:0000256" key="5">
    <source>
        <dbReference type="ARBA" id="ARBA00022519"/>
    </source>
</evidence>
<evidence type="ECO:0000256" key="3">
    <source>
        <dbReference type="ARBA" id="ARBA00022448"/>
    </source>
</evidence>
<comment type="subcellular location">
    <subcellularLocation>
        <location evidence="1">Cell inner membrane</location>
        <topology evidence="1">Multi-pass membrane protein</topology>
    </subcellularLocation>
</comment>
<accession>D5ELK5</accession>
<feature type="transmembrane region" description="Helical" evidence="13">
    <location>
        <begin position="276"/>
        <end position="295"/>
    </location>
</feature>
<gene>
    <name evidence="14" type="ordered locus">Caka_2123</name>
</gene>
<evidence type="ECO:0000256" key="6">
    <source>
        <dbReference type="ARBA" id="ARBA00022538"/>
    </source>
</evidence>
<feature type="transmembrane region" description="Helical" evidence="13">
    <location>
        <begin position="140"/>
        <end position="165"/>
    </location>
</feature>
<dbReference type="InterPro" id="IPR004772">
    <property type="entry name" value="TrkH"/>
</dbReference>
<dbReference type="AlphaFoldDB" id="D5ELK5"/>
<keyword evidence="5" id="KW-0997">Cell inner membrane</keyword>
<evidence type="ECO:0000313" key="15">
    <source>
        <dbReference type="Proteomes" id="UP000000925"/>
    </source>
</evidence>
<feature type="transmembrane region" description="Helical" evidence="13">
    <location>
        <begin position="74"/>
        <end position="96"/>
    </location>
</feature>
<dbReference type="EMBL" id="CP001998">
    <property type="protein sequence ID" value="ADE55141.1"/>
    <property type="molecule type" value="Genomic_DNA"/>
</dbReference>
<sequence length="491" mass="53781">MNTAIIYKLLSKVLLALAGAFVVCLGVGLINGEHLTEDHSLKAFLITIAISLVLSGVFHWKGRKGPNRMFRREALCLIGLSWVLATLIGAIPYILIVENCDYADAIFESSSGLTTTGATAFDNFYEFPPSLLFWRSLSQWIGGLGVVVFFVALLSSLGAGAKILFSNESSGSAADFDQGRIQQGAVLLMIYYLGITALCTVAYKIAGMNWFKAVNHGMTTIATGGFSTEPNSLGDFNSPAIEWIAIFFMALSGTTFVFVIRLFMRKWNVLRHTQEVAWFYAILGGATLLLTMYLVEMTGELPSADSFRTAAFQTVSIMTTTGYASADFESWLPPAKMLLIILMFIGGCSGSTAGGTKVVRIIIALRASMRSIAHSFRPNLTISMRMGGKPLNERAIQSVIVFIILMVSLQIASMLFVSANEPELTFLSTFSCVQATLFNIGPGFDQVGPMDNFHFLRSSTKLFLSLLMTFGRLELYAVLVLFMPMAWRRFS</sequence>
<keyword evidence="8 12" id="KW-0630">Potassium</keyword>
<evidence type="ECO:0000256" key="7">
    <source>
        <dbReference type="ARBA" id="ARBA00022692"/>
    </source>
</evidence>
<dbReference type="GO" id="GO:0015379">
    <property type="term" value="F:potassium:chloride symporter activity"/>
    <property type="evidence" value="ECO:0007669"/>
    <property type="project" value="InterPro"/>
</dbReference>
<organism evidence="14 15">
    <name type="scientific">Coraliomargarita akajimensis (strain DSM 45221 / IAM 15411 / JCM 23193 / KCTC 12865 / 04OKA010-24)</name>
    <dbReference type="NCBI Taxonomy" id="583355"/>
    <lineage>
        <taxon>Bacteria</taxon>
        <taxon>Pseudomonadati</taxon>
        <taxon>Verrucomicrobiota</taxon>
        <taxon>Opitutia</taxon>
        <taxon>Puniceicoccales</taxon>
        <taxon>Coraliomargaritaceae</taxon>
        <taxon>Coraliomargarita</taxon>
    </lineage>
</organism>
<proteinExistence type="inferred from homology"/>
<dbReference type="PANTHER" id="PTHR32024:SF2">
    <property type="entry name" value="TRK SYSTEM POTASSIUM UPTAKE PROTEIN TRKG-RELATED"/>
    <property type="match status" value="1"/>
</dbReference>
<feature type="transmembrane region" description="Helical" evidence="13">
    <location>
        <begin position="43"/>
        <end position="62"/>
    </location>
</feature>
<dbReference type="GO" id="GO:0046872">
    <property type="term" value="F:metal ion binding"/>
    <property type="evidence" value="ECO:0007669"/>
    <property type="project" value="UniProtKB-KW"/>
</dbReference>
<feature type="binding site" evidence="12">
    <location>
        <position position="116"/>
    </location>
    <ligand>
        <name>K(+)</name>
        <dbReference type="ChEBI" id="CHEBI:29103"/>
    </ligand>
</feature>
<comment type="similarity">
    <text evidence="2">Belongs to the TrkH potassium transport family.</text>
</comment>
<evidence type="ECO:0000256" key="9">
    <source>
        <dbReference type="ARBA" id="ARBA00022989"/>
    </source>
</evidence>